<reference evidence="2 3" key="1">
    <citation type="submission" date="2022-01" db="EMBL/GenBank/DDBJ databases">
        <title>Whole genome-based taxonomy of the Shewanellaceae.</title>
        <authorList>
            <person name="Martin-Rodriguez A.J."/>
        </authorList>
    </citation>
    <scope>NUCLEOTIDE SEQUENCE [LARGE SCALE GENOMIC DNA]</scope>
    <source>
        <strain evidence="2 3">DSM 24955</strain>
    </source>
</reference>
<name>A0ABT0KPV4_9GAMM</name>
<gene>
    <name evidence="2" type="ORF">L2737_11155</name>
</gene>
<evidence type="ECO:0000313" key="3">
    <source>
        <dbReference type="Proteomes" id="UP001202134"/>
    </source>
</evidence>
<proteinExistence type="predicted"/>
<feature type="chain" id="PRO_5045094956" evidence="1">
    <location>
        <begin position="24"/>
        <end position="135"/>
    </location>
</feature>
<keyword evidence="3" id="KW-1185">Reference proteome</keyword>
<sequence>MLNKGFQLAAAVALLTAASSSYAQDKAEEAFSNELVQCAAYYEIASGVIMGMDAPQMQAVGGRLKDSGLEAEKIAGQYMPAEKVEAAVATAKEQQIASLGGSSGLGPLMGQYKDLCKKVVLDPKSRLEYWAMVTM</sequence>
<organism evidence="2 3">
    <name type="scientific">Shewanella electrodiphila</name>
    <dbReference type="NCBI Taxonomy" id="934143"/>
    <lineage>
        <taxon>Bacteria</taxon>
        <taxon>Pseudomonadati</taxon>
        <taxon>Pseudomonadota</taxon>
        <taxon>Gammaproteobacteria</taxon>
        <taxon>Alteromonadales</taxon>
        <taxon>Shewanellaceae</taxon>
        <taxon>Shewanella</taxon>
    </lineage>
</organism>
<comment type="caution">
    <text evidence="2">The sequence shown here is derived from an EMBL/GenBank/DDBJ whole genome shotgun (WGS) entry which is preliminary data.</text>
</comment>
<evidence type="ECO:0000256" key="1">
    <source>
        <dbReference type="SAM" id="SignalP"/>
    </source>
</evidence>
<evidence type="ECO:0000313" key="2">
    <source>
        <dbReference type="EMBL" id="MCL1045882.1"/>
    </source>
</evidence>
<dbReference type="RefSeq" id="WP_248955744.1">
    <property type="nucleotide sequence ID" value="NZ_JAKIKU010000005.1"/>
</dbReference>
<dbReference type="Proteomes" id="UP001202134">
    <property type="component" value="Unassembled WGS sequence"/>
</dbReference>
<feature type="signal peptide" evidence="1">
    <location>
        <begin position="1"/>
        <end position="23"/>
    </location>
</feature>
<protein>
    <submittedName>
        <fullName evidence="2">Uncharacterized protein</fullName>
    </submittedName>
</protein>
<accession>A0ABT0KPV4</accession>
<keyword evidence="1" id="KW-0732">Signal</keyword>
<dbReference type="EMBL" id="JAKIKU010000005">
    <property type="protein sequence ID" value="MCL1045882.1"/>
    <property type="molecule type" value="Genomic_DNA"/>
</dbReference>